<dbReference type="PIRSF" id="PIRSF006488">
    <property type="entry name" value="Exonuc_VII_S"/>
    <property type="match status" value="1"/>
</dbReference>
<comment type="subcellular location">
    <subcellularLocation>
        <location evidence="6">Cytoplasm</location>
    </subcellularLocation>
</comment>
<dbReference type="GO" id="GO:0009318">
    <property type="term" value="C:exodeoxyribonuclease VII complex"/>
    <property type="evidence" value="ECO:0007669"/>
    <property type="project" value="UniProtKB-UniRule"/>
</dbReference>
<dbReference type="EMBL" id="PPTS01000007">
    <property type="protein sequence ID" value="RDB63491.1"/>
    <property type="molecule type" value="Genomic_DNA"/>
</dbReference>
<dbReference type="RefSeq" id="WP_015538814.1">
    <property type="nucleotide sequence ID" value="NZ_CABMMS010000007.1"/>
</dbReference>
<organism evidence="7 8">
    <name type="scientific">Gordonibacter pamelaeae</name>
    <dbReference type="NCBI Taxonomy" id="471189"/>
    <lineage>
        <taxon>Bacteria</taxon>
        <taxon>Bacillati</taxon>
        <taxon>Actinomycetota</taxon>
        <taxon>Coriobacteriia</taxon>
        <taxon>Eggerthellales</taxon>
        <taxon>Eggerthellaceae</taxon>
        <taxon>Gordonibacter</taxon>
    </lineage>
</organism>
<evidence type="ECO:0000256" key="3">
    <source>
        <dbReference type="ARBA" id="ARBA00022722"/>
    </source>
</evidence>
<dbReference type="HAMAP" id="MF_00337">
    <property type="entry name" value="Exonuc_7_S"/>
    <property type="match status" value="1"/>
</dbReference>
<dbReference type="Gene3D" id="1.10.287.1040">
    <property type="entry name" value="Exonuclease VII, small subunit"/>
    <property type="match status" value="1"/>
</dbReference>
<keyword evidence="5 6" id="KW-0269">Exonuclease</keyword>
<evidence type="ECO:0000256" key="2">
    <source>
        <dbReference type="ARBA" id="ARBA00022490"/>
    </source>
</evidence>
<dbReference type="Pfam" id="PF02609">
    <property type="entry name" value="Exonuc_VII_S"/>
    <property type="match status" value="1"/>
</dbReference>
<gene>
    <name evidence="6 7" type="primary">xseB</name>
    <name evidence="7" type="ORF">C1877_11490</name>
</gene>
<accession>A0A369LVD1</accession>
<comment type="similarity">
    <text evidence="1 6">Belongs to the XseB family.</text>
</comment>
<dbReference type="GO" id="GO:0005829">
    <property type="term" value="C:cytosol"/>
    <property type="evidence" value="ECO:0007669"/>
    <property type="project" value="TreeGrafter"/>
</dbReference>
<evidence type="ECO:0000313" key="7">
    <source>
        <dbReference type="EMBL" id="RDB63491.1"/>
    </source>
</evidence>
<keyword evidence="3 6" id="KW-0540">Nuclease</keyword>
<evidence type="ECO:0000313" key="8">
    <source>
        <dbReference type="Proteomes" id="UP000254000"/>
    </source>
</evidence>
<evidence type="ECO:0000256" key="5">
    <source>
        <dbReference type="ARBA" id="ARBA00022839"/>
    </source>
</evidence>
<evidence type="ECO:0000256" key="1">
    <source>
        <dbReference type="ARBA" id="ARBA00009998"/>
    </source>
</evidence>
<keyword evidence="2 6" id="KW-0963">Cytoplasm</keyword>
<dbReference type="SUPFAM" id="SSF116842">
    <property type="entry name" value="XseB-like"/>
    <property type="match status" value="1"/>
</dbReference>
<evidence type="ECO:0000256" key="6">
    <source>
        <dbReference type="HAMAP-Rule" id="MF_00337"/>
    </source>
</evidence>
<keyword evidence="8" id="KW-1185">Reference proteome</keyword>
<sequence>METGDRKPVEELTFREAMGELDGIVRVLESNSLELEDSLVSYERGVSLLRALQGRLNEAQQKVEVLMGELEGEVDDATRDATLS</sequence>
<dbReference type="InterPro" id="IPR003761">
    <property type="entry name" value="Exonuc_VII_S"/>
</dbReference>
<dbReference type="GO" id="GO:0008855">
    <property type="term" value="F:exodeoxyribonuclease VII activity"/>
    <property type="evidence" value="ECO:0007669"/>
    <property type="project" value="UniProtKB-UniRule"/>
</dbReference>
<dbReference type="EC" id="3.1.11.6" evidence="6"/>
<protein>
    <recommendedName>
        <fullName evidence="6">Exodeoxyribonuclease 7 small subunit</fullName>
        <ecNumber evidence="6">3.1.11.6</ecNumber>
    </recommendedName>
    <alternativeName>
        <fullName evidence="6">Exodeoxyribonuclease VII small subunit</fullName>
        <shortName evidence="6">Exonuclease VII small subunit</shortName>
    </alternativeName>
</protein>
<name>A0A369LVD1_9ACTN</name>
<comment type="catalytic activity">
    <reaction evidence="6">
        <text>Exonucleolytic cleavage in either 5'- to 3'- or 3'- to 5'-direction to yield nucleoside 5'-phosphates.</text>
        <dbReference type="EC" id="3.1.11.6"/>
    </reaction>
</comment>
<reference evidence="7 8" key="1">
    <citation type="journal article" date="2018" name="Elife">
        <title>Discovery and characterization of a prevalent human gut bacterial enzyme sufficient for the inactivation of a family of plant toxins.</title>
        <authorList>
            <person name="Koppel N."/>
            <person name="Bisanz J.E."/>
            <person name="Pandelia M.E."/>
            <person name="Turnbaugh P.J."/>
            <person name="Balskus E.P."/>
        </authorList>
    </citation>
    <scope>NUCLEOTIDE SEQUENCE [LARGE SCALE GENOMIC DNA]</scope>
    <source>
        <strain evidence="7 8">3C</strain>
    </source>
</reference>
<comment type="subunit">
    <text evidence="6">Heterooligomer composed of large and small subunits.</text>
</comment>
<dbReference type="PANTHER" id="PTHR34137">
    <property type="entry name" value="EXODEOXYRIBONUCLEASE 7 SMALL SUBUNIT"/>
    <property type="match status" value="1"/>
</dbReference>
<dbReference type="NCBIfam" id="TIGR01280">
    <property type="entry name" value="xseB"/>
    <property type="match status" value="1"/>
</dbReference>
<dbReference type="GeneID" id="97354169"/>
<dbReference type="PANTHER" id="PTHR34137:SF1">
    <property type="entry name" value="EXODEOXYRIBONUCLEASE 7 SMALL SUBUNIT"/>
    <property type="match status" value="1"/>
</dbReference>
<dbReference type="GO" id="GO:0006308">
    <property type="term" value="P:DNA catabolic process"/>
    <property type="evidence" value="ECO:0007669"/>
    <property type="project" value="UniProtKB-UniRule"/>
</dbReference>
<dbReference type="AlphaFoldDB" id="A0A369LVD1"/>
<evidence type="ECO:0000256" key="4">
    <source>
        <dbReference type="ARBA" id="ARBA00022801"/>
    </source>
</evidence>
<dbReference type="InterPro" id="IPR037004">
    <property type="entry name" value="Exonuc_VII_ssu_sf"/>
</dbReference>
<comment type="caution">
    <text evidence="7">The sequence shown here is derived from an EMBL/GenBank/DDBJ whole genome shotgun (WGS) entry which is preliminary data.</text>
</comment>
<comment type="function">
    <text evidence="6">Bidirectionally degrades single-stranded DNA into large acid-insoluble oligonucleotides, which are then degraded further into small acid-soluble oligonucleotides.</text>
</comment>
<keyword evidence="4 6" id="KW-0378">Hydrolase</keyword>
<proteinExistence type="inferred from homology"/>
<dbReference type="Proteomes" id="UP000254000">
    <property type="component" value="Unassembled WGS sequence"/>
</dbReference>